<organism evidence="4 5">
    <name type="scientific">Desulfotignum phosphitoxidans DSM 13687</name>
    <dbReference type="NCBI Taxonomy" id="1286635"/>
    <lineage>
        <taxon>Bacteria</taxon>
        <taxon>Pseudomonadati</taxon>
        <taxon>Thermodesulfobacteriota</taxon>
        <taxon>Desulfobacteria</taxon>
        <taxon>Desulfobacterales</taxon>
        <taxon>Desulfobacteraceae</taxon>
        <taxon>Desulfotignum</taxon>
    </lineage>
</organism>
<name>S0G3K1_9BACT</name>
<dbReference type="Gene3D" id="2.40.50.100">
    <property type="match status" value="1"/>
</dbReference>
<dbReference type="OrthoDB" id="9796712at2"/>
<dbReference type="InterPro" id="IPR000089">
    <property type="entry name" value="Biotin_lipoyl"/>
</dbReference>
<dbReference type="HAMAP" id="MF_00272">
    <property type="entry name" value="GcvH"/>
    <property type="match status" value="1"/>
</dbReference>
<evidence type="ECO:0000256" key="1">
    <source>
        <dbReference type="ARBA" id="ARBA00022823"/>
    </source>
</evidence>
<accession>S0G3K1</accession>
<gene>
    <name evidence="2 4" type="primary">gcvH</name>
    <name evidence="4" type="ORF">Dpo_1c06260</name>
</gene>
<dbReference type="InterPro" id="IPR033753">
    <property type="entry name" value="GCV_H/Fam206"/>
</dbReference>
<dbReference type="PANTHER" id="PTHR11715">
    <property type="entry name" value="GLYCINE CLEAVAGE SYSTEM H PROTEIN"/>
    <property type="match status" value="1"/>
</dbReference>
<comment type="subunit">
    <text evidence="2">The glycine cleavage system is composed of four proteins: P, T, L and H.</text>
</comment>
<dbReference type="SUPFAM" id="SSF51230">
    <property type="entry name" value="Single hybrid motif"/>
    <property type="match status" value="1"/>
</dbReference>
<dbReference type="Pfam" id="PF01597">
    <property type="entry name" value="GCV_H"/>
    <property type="match status" value="1"/>
</dbReference>
<dbReference type="GO" id="GO:0005829">
    <property type="term" value="C:cytosol"/>
    <property type="evidence" value="ECO:0007669"/>
    <property type="project" value="TreeGrafter"/>
</dbReference>
<dbReference type="PROSITE" id="PS00469">
    <property type="entry name" value="NDPK"/>
    <property type="match status" value="1"/>
</dbReference>
<dbReference type="InterPro" id="IPR011053">
    <property type="entry name" value="Single_hybrid_motif"/>
</dbReference>
<dbReference type="InterPro" id="IPR023005">
    <property type="entry name" value="Nucleoside_diP_kinase_AS"/>
</dbReference>
<feature type="domain" description="Lipoyl-binding" evidence="3">
    <location>
        <begin position="27"/>
        <end position="109"/>
    </location>
</feature>
<sequence length="140" mass="15980">MELHGYEMPEELYYEKNHYWVRIDGDILVMGMDDFAQKMAGDIMFVKIPFAGKKLKAGKKLAQVESGKWLGKVYAPVNGVLIEGNQALETDPMLINKDCYGEGWMYKIKPADMGEVENLIHGSDAVEEWLLADIEKYKED</sequence>
<keyword evidence="5" id="KW-1185">Reference proteome</keyword>
<comment type="caution">
    <text evidence="4">The sequence shown here is derived from an EMBL/GenBank/DDBJ whole genome shotgun (WGS) entry which is preliminary data.</text>
</comment>
<dbReference type="Proteomes" id="UP000014216">
    <property type="component" value="Unassembled WGS sequence"/>
</dbReference>
<evidence type="ECO:0000313" key="4">
    <source>
        <dbReference type="EMBL" id="EMS81485.1"/>
    </source>
</evidence>
<evidence type="ECO:0000259" key="3">
    <source>
        <dbReference type="PROSITE" id="PS50968"/>
    </source>
</evidence>
<proteinExistence type="inferred from homology"/>
<dbReference type="PANTHER" id="PTHR11715:SF3">
    <property type="entry name" value="GLYCINE CLEAVAGE SYSTEM H PROTEIN-RELATED"/>
    <property type="match status" value="1"/>
</dbReference>
<dbReference type="AlphaFoldDB" id="S0G3K1"/>
<dbReference type="GO" id="GO:0009249">
    <property type="term" value="P:protein lipoylation"/>
    <property type="evidence" value="ECO:0007669"/>
    <property type="project" value="TreeGrafter"/>
</dbReference>
<evidence type="ECO:0000256" key="2">
    <source>
        <dbReference type="HAMAP-Rule" id="MF_00272"/>
    </source>
</evidence>
<dbReference type="PROSITE" id="PS50968">
    <property type="entry name" value="BIOTINYL_LIPOYL"/>
    <property type="match status" value="1"/>
</dbReference>
<evidence type="ECO:0000313" key="5">
    <source>
        <dbReference type="Proteomes" id="UP000014216"/>
    </source>
</evidence>
<reference evidence="4 5" key="1">
    <citation type="journal article" date="2013" name="Genome Announc.">
        <title>Draft Genome Sequence of Desulfotignum phosphitoxidans DSM 13687 Strain FiPS-3.</title>
        <authorList>
            <person name="Poehlein A."/>
            <person name="Daniel R."/>
            <person name="Simeonova D.D."/>
        </authorList>
    </citation>
    <scope>NUCLEOTIDE SEQUENCE [LARGE SCALE GENOMIC DNA]</scope>
    <source>
        <strain evidence="4 5">DSM 13687</strain>
    </source>
</reference>
<protein>
    <recommendedName>
        <fullName evidence="2">Glycine cleavage system H protein</fullName>
    </recommendedName>
</protein>
<dbReference type="InterPro" id="IPR002930">
    <property type="entry name" value="GCV_H"/>
</dbReference>
<comment type="function">
    <text evidence="2">The glycine cleavage system catalyzes the degradation of glycine. The H protein shuttles the methylamine group of glycine from the P protein to the T protein.</text>
</comment>
<dbReference type="EMBL" id="APJX01000001">
    <property type="protein sequence ID" value="EMS81485.1"/>
    <property type="molecule type" value="Genomic_DNA"/>
</dbReference>
<dbReference type="NCBIfam" id="NF002270">
    <property type="entry name" value="PRK01202.1"/>
    <property type="match status" value="1"/>
</dbReference>
<dbReference type="GO" id="GO:0019464">
    <property type="term" value="P:glycine decarboxylation via glycine cleavage system"/>
    <property type="evidence" value="ECO:0007669"/>
    <property type="project" value="UniProtKB-UniRule"/>
</dbReference>
<dbReference type="CDD" id="cd06848">
    <property type="entry name" value="GCS_H"/>
    <property type="match status" value="1"/>
</dbReference>
<feature type="modified residue" description="N6-lipoyllysine" evidence="2">
    <location>
        <position position="68"/>
    </location>
</feature>
<dbReference type="GO" id="GO:0005960">
    <property type="term" value="C:glycine cleavage complex"/>
    <property type="evidence" value="ECO:0007669"/>
    <property type="project" value="InterPro"/>
</dbReference>
<comment type="cofactor">
    <cofactor evidence="2">
        <name>(R)-lipoate</name>
        <dbReference type="ChEBI" id="CHEBI:83088"/>
    </cofactor>
    <text evidence="2">Binds 1 lipoyl cofactor covalently.</text>
</comment>
<keyword evidence="1 2" id="KW-0450">Lipoyl</keyword>
<comment type="similarity">
    <text evidence="2">Belongs to the GcvH family.</text>
</comment>